<dbReference type="InterPro" id="IPR040497">
    <property type="entry name" value="Glyco_transf_24"/>
</dbReference>
<dbReference type="SUPFAM" id="SSF53448">
    <property type="entry name" value="Nucleotide-diphospho-sugar transferases"/>
    <property type="match status" value="1"/>
</dbReference>
<feature type="domain" description="UGGT thioredoxin-like" evidence="7">
    <location>
        <begin position="33"/>
        <end position="188"/>
    </location>
</feature>
<evidence type="ECO:0000259" key="9">
    <source>
        <dbReference type="Pfam" id="PF18402"/>
    </source>
</evidence>
<comment type="cofactor">
    <cofactor evidence="1">
        <name>Ca(2+)</name>
        <dbReference type="ChEBI" id="CHEBI:29108"/>
    </cofactor>
</comment>
<dbReference type="GO" id="GO:0005788">
    <property type="term" value="C:endoplasmic reticulum lumen"/>
    <property type="evidence" value="ECO:0007669"/>
    <property type="project" value="UniProtKB-SubCell"/>
</dbReference>
<dbReference type="GO" id="GO:0051082">
    <property type="term" value="F:unfolded protein binding"/>
    <property type="evidence" value="ECO:0007669"/>
    <property type="project" value="TreeGrafter"/>
</dbReference>
<evidence type="ECO:0008006" key="13">
    <source>
        <dbReference type="Google" id="ProtNLM"/>
    </source>
</evidence>
<dbReference type="AlphaFoldDB" id="A0A2H9TN34"/>
<feature type="domain" description="Glucosyltransferase 24 catalytic" evidence="10">
    <location>
        <begin position="975"/>
        <end position="1241"/>
    </location>
</feature>
<dbReference type="EMBL" id="MTSL01000076">
    <property type="protein sequence ID" value="PJF19146.1"/>
    <property type="molecule type" value="Genomic_DNA"/>
</dbReference>
<evidence type="ECO:0000256" key="6">
    <source>
        <dbReference type="SAM" id="SignalP"/>
    </source>
</evidence>
<gene>
    <name evidence="11" type="ORF">PSACC_01039</name>
</gene>
<dbReference type="InterPro" id="IPR029044">
    <property type="entry name" value="Nucleotide-diphossugar_trans"/>
</dbReference>
<organism evidence="11 12">
    <name type="scientific">Paramicrosporidium saccamoebae</name>
    <dbReference type="NCBI Taxonomy" id="1246581"/>
    <lineage>
        <taxon>Eukaryota</taxon>
        <taxon>Fungi</taxon>
        <taxon>Fungi incertae sedis</taxon>
        <taxon>Cryptomycota</taxon>
        <taxon>Cryptomycota incertae sedis</taxon>
        <taxon>Paramicrosporidium</taxon>
    </lineage>
</organism>
<evidence type="ECO:0000256" key="4">
    <source>
        <dbReference type="ARBA" id="ARBA00022824"/>
    </source>
</evidence>
<accession>A0A2H9TN34</accession>
<feature type="domain" description="UGGT thioredoxin-like" evidence="8">
    <location>
        <begin position="227"/>
        <end position="326"/>
    </location>
</feature>
<feature type="signal peptide" evidence="6">
    <location>
        <begin position="1"/>
        <end position="17"/>
    </location>
</feature>
<evidence type="ECO:0000313" key="11">
    <source>
        <dbReference type="EMBL" id="PJF19146.1"/>
    </source>
</evidence>
<name>A0A2H9TN34_9FUNG</name>
<evidence type="ECO:0000256" key="2">
    <source>
        <dbReference type="ARBA" id="ARBA00004319"/>
    </source>
</evidence>
<dbReference type="PANTHER" id="PTHR11226:SF0">
    <property type="entry name" value="UDP-GLUCOSE:GLYCOPROTEIN GLUCOSYLTRANSFERASE"/>
    <property type="match status" value="1"/>
</dbReference>
<dbReference type="PANTHER" id="PTHR11226">
    <property type="entry name" value="UDP-GLUCOSE GLYCOPROTEIN:GLUCOSYLTRANSFERASE"/>
    <property type="match status" value="1"/>
</dbReference>
<dbReference type="Pfam" id="PF18400">
    <property type="entry name" value="Thioredoxin_12"/>
    <property type="match status" value="1"/>
</dbReference>
<dbReference type="InterPro" id="IPR040692">
    <property type="entry name" value="UGGT_TRXL_3"/>
</dbReference>
<evidence type="ECO:0000259" key="8">
    <source>
        <dbReference type="Pfam" id="PF18401"/>
    </source>
</evidence>
<reference evidence="11 12" key="1">
    <citation type="submission" date="2016-10" db="EMBL/GenBank/DDBJ databases">
        <title>The genome of Paramicrosporidium saccamoebae is the missing link in understanding Cryptomycota and Microsporidia evolution.</title>
        <authorList>
            <person name="Quandt C.A."/>
            <person name="Beaudet D."/>
            <person name="Corsaro D."/>
            <person name="Michel R."/>
            <person name="Corradi N."/>
            <person name="James T."/>
        </authorList>
    </citation>
    <scope>NUCLEOTIDE SEQUENCE [LARGE SCALE GENOMIC DNA]</scope>
    <source>
        <strain evidence="11 12">KSL3</strain>
    </source>
</reference>
<dbReference type="GO" id="GO:0003980">
    <property type="term" value="F:UDP-glucose:glycoprotein glucosyltransferase activity"/>
    <property type="evidence" value="ECO:0007669"/>
    <property type="project" value="InterPro"/>
</dbReference>
<keyword evidence="4" id="KW-0256">Endoplasmic reticulum</keyword>
<evidence type="ECO:0000256" key="5">
    <source>
        <dbReference type="ARBA" id="ARBA00023180"/>
    </source>
</evidence>
<evidence type="ECO:0000259" key="7">
    <source>
        <dbReference type="Pfam" id="PF18400"/>
    </source>
</evidence>
<dbReference type="InterPro" id="IPR040694">
    <property type="entry name" value="UGGT_TRXL_2"/>
</dbReference>
<dbReference type="GO" id="GO:0018279">
    <property type="term" value="P:protein N-linked glycosylation via asparagine"/>
    <property type="evidence" value="ECO:0007669"/>
    <property type="project" value="TreeGrafter"/>
</dbReference>
<feature type="domain" description="UGGT thioredoxin-like" evidence="9">
    <location>
        <begin position="352"/>
        <end position="567"/>
    </location>
</feature>
<feature type="chain" id="PRO_5014145613" description="UDP-glucose:glycoprotein glucosyltransferase" evidence="6">
    <location>
        <begin position="18"/>
        <end position="1260"/>
    </location>
</feature>
<dbReference type="InterPro" id="IPR009448">
    <property type="entry name" value="UDP-g_GGtrans"/>
</dbReference>
<keyword evidence="5" id="KW-0325">Glycoprotein</keyword>
<keyword evidence="12" id="KW-1185">Reference proteome</keyword>
<dbReference type="Pfam" id="PF18404">
    <property type="entry name" value="Glyco_transf_24"/>
    <property type="match status" value="1"/>
</dbReference>
<keyword evidence="3 6" id="KW-0732">Signal</keyword>
<dbReference type="Proteomes" id="UP000240830">
    <property type="component" value="Unassembled WGS sequence"/>
</dbReference>
<comment type="subcellular location">
    <subcellularLocation>
        <location evidence="2">Endoplasmic reticulum lumen</location>
    </subcellularLocation>
</comment>
<dbReference type="STRING" id="1246581.A0A2H9TN34"/>
<dbReference type="Pfam" id="PF18401">
    <property type="entry name" value="Thioredoxin_13"/>
    <property type="match status" value="1"/>
</dbReference>
<dbReference type="GO" id="GO:0036503">
    <property type="term" value="P:ERAD pathway"/>
    <property type="evidence" value="ECO:0007669"/>
    <property type="project" value="TreeGrafter"/>
</dbReference>
<evidence type="ECO:0000256" key="3">
    <source>
        <dbReference type="ARBA" id="ARBA00022729"/>
    </source>
</evidence>
<dbReference type="Gene3D" id="3.90.550.10">
    <property type="entry name" value="Spore Coat Polysaccharide Biosynthesis Protein SpsA, Chain A"/>
    <property type="match status" value="1"/>
</dbReference>
<proteinExistence type="predicted"/>
<evidence type="ECO:0000259" key="10">
    <source>
        <dbReference type="Pfam" id="PF18404"/>
    </source>
</evidence>
<dbReference type="OrthoDB" id="27683at2759"/>
<protein>
    <recommendedName>
        <fullName evidence="13">UDP-glucose:glycoprotein glucosyltransferase</fullName>
    </recommendedName>
</protein>
<dbReference type="Pfam" id="PF18402">
    <property type="entry name" value="Thioredoxin_14"/>
    <property type="match status" value="1"/>
</dbReference>
<evidence type="ECO:0000313" key="12">
    <source>
        <dbReference type="Proteomes" id="UP000240830"/>
    </source>
</evidence>
<evidence type="ECO:0000256" key="1">
    <source>
        <dbReference type="ARBA" id="ARBA00001913"/>
    </source>
</evidence>
<dbReference type="InterPro" id="IPR040693">
    <property type="entry name" value="UGGT_TRXL_1"/>
</dbReference>
<dbReference type="UniPathway" id="UPA00378"/>
<sequence>MRFSFVAVSVLLSVVETAKVTAPWLSYCSAQSLETSEFLSILHPNSFWTFLERLANGESIDQATSSLLSPTEKELLERAAKYRLYSGRIVVHEKLRPHDAPECETFAVYQGESVCNPENLGKSISTLKENASDPKDTYGHMLGDRGSMVILYSKIGSPTFLPFHRILKKAALDGEVRYVYRHLVHRDCPDPADAELGGFGLELEMKGYGPTPITVDTAHGQYRLEDPANSKNVEQFGLQALQTILDSSKPLESLSFISENAPMLVKHLSTVRPTKEVIEKATMLAQHFNLPETIISINGAEVQSLHFELQTLLEFLGEYQSLVKRFLLKLEDFEMVGRQLMASSLQVAPFRFDVRTSTAIVLNDLSRDHRYKQWPRTFRALMRPPSGQFYPLARNVVALTIVMDLDSFASSLLEDIVRVVGQMIPVQMILVLTAAEDSLTAAVYAVYRQYGRIAIVLKARELGTKVDTSVLLEEVMGELEINTGLDMDDLIQMTQATQLAEEAKKFAIKFGAPNEIVAYSWQRKVMQVYQEEIYNLQVAVMAQQIDDSSDYLSLLLDDEKTFKSRHSEIFSMQQNYAQKMVPWTEWIYSDRATDNCAFAVVVVAEMHRQGDVQMVQSWLEAVGKTDRKMRLKIVPIGSPTTNTQLLWKLHRKEITPEAALDGLEDDPQDLDNAELQRWVEENSQIVSDLCEMADKGPVVSINGHIYGPFTTPVAVSDIPTWLQAEWQRRTETLQALRINFELEREPSALTQMTLFTGHLVALMQKHSHLFTGKTVMDIPLEKVCHFEVENETALVQIKELATMVDAIIIPNVQPKYTDLPAKGVYRFRHFDGTLTHIIPDSHYALMLNTPSAWDIDGASDTADMDNLTSPADAVRVILRGLVLEAVVRSSGRGLQGIPLELRLDNRLVDRSVSMAFPGYTQLHGDPGLYTLQVSPNEYLRLSAPTIVPLASLAFNMAVANVEVAMGDESILNDTVHVFTIVSGAVYERLVLIMMRSVSKNTTKPVKFWIIANFITPALRESISKLSGVLGFTYEFHRFHWPGWLNPQSRKHRRVWAHKILFLDSFPHTVQRLVYVDADQVMRGDVAELARTDMKDCVYGFVPFCESRRESIPLQFWKSGYWEDYLRGLPYHISALFLVDMARFRAEAVGERLRAQYQPLSFDPASLANLDQDLPNNLQHEVPIHALPSEWLWCETWCDDQSKAKAKSIDLCSNPLRKDETKLDQARRIIPEWSTYDEEVAKILRETEVTDDSTDDSHEEL</sequence>
<comment type="caution">
    <text evidence="11">The sequence shown here is derived from an EMBL/GenBank/DDBJ whole genome shotgun (WGS) entry which is preliminary data.</text>
</comment>